<protein>
    <submittedName>
        <fullName evidence="1">Uncharacterized protein</fullName>
    </submittedName>
</protein>
<name>A0ABR2NAL4_9ROSI</name>
<evidence type="ECO:0000313" key="1">
    <source>
        <dbReference type="EMBL" id="KAK8973210.1"/>
    </source>
</evidence>
<keyword evidence="2" id="KW-1185">Reference proteome</keyword>
<proteinExistence type="predicted"/>
<comment type="caution">
    <text evidence="1">The sequence shown here is derived from an EMBL/GenBank/DDBJ whole genome shotgun (WGS) entry which is preliminary data.</text>
</comment>
<accession>A0ABR2NAL4</accession>
<evidence type="ECO:0000313" key="2">
    <source>
        <dbReference type="Proteomes" id="UP001396334"/>
    </source>
</evidence>
<reference evidence="1 2" key="1">
    <citation type="journal article" date="2024" name="G3 (Bethesda)">
        <title>Genome assembly of Hibiscus sabdariffa L. provides insights into metabolisms of medicinal natural products.</title>
        <authorList>
            <person name="Kim T."/>
        </authorList>
    </citation>
    <scope>NUCLEOTIDE SEQUENCE [LARGE SCALE GENOMIC DNA]</scope>
    <source>
        <strain evidence="1">TK-2024</strain>
        <tissue evidence="1">Old leaves</tissue>
    </source>
</reference>
<sequence length="273" mass="30411">MSQIHKASGDDVRKRRMIGVVEDEKLEILRSCAIWVVAFEEAIGQHCDCCCGTDVESRMNNEAKVPSGKVEKPLEVQAEGDSSRVNGHLVDASMEGSVEEAGIVNRMDESHLGADGSKDVVVPMNEVLEGIGNMAPLGVLPVTTSPEERGVDGPKSNFPRTIMATTTTVLNNGQGVRWLLESIIDWMVKRVWYTENYEYVFAPAEGRDGGILIVWDSKRFRLLAKEMVSRYVVVEGTWIKYDWRCGVIGVYFSCVVEGQDRLWGVLGELLFRH</sequence>
<gene>
    <name evidence="1" type="ORF">V6N11_037810</name>
</gene>
<organism evidence="1 2">
    <name type="scientific">Hibiscus sabdariffa</name>
    <name type="common">roselle</name>
    <dbReference type="NCBI Taxonomy" id="183260"/>
    <lineage>
        <taxon>Eukaryota</taxon>
        <taxon>Viridiplantae</taxon>
        <taxon>Streptophyta</taxon>
        <taxon>Embryophyta</taxon>
        <taxon>Tracheophyta</taxon>
        <taxon>Spermatophyta</taxon>
        <taxon>Magnoliopsida</taxon>
        <taxon>eudicotyledons</taxon>
        <taxon>Gunneridae</taxon>
        <taxon>Pentapetalae</taxon>
        <taxon>rosids</taxon>
        <taxon>malvids</taxon>
        <taxon>Malvales</taxon>
        <taxon>Malvaceae</taxon>
        <taxon>Malvoideae</taxon>
        <taxon>Hibiscus</taxon>
    </lineage>
</organism>
<dbReference type="EMBL" id="JBBPBN010000191">
    <property type="protein sequence ID" value="KAK8973210.1"/>
    <property type="molecule type" value="Genomic_DNA"/>
</dbReference>
<dbReference type="Proteomes" id="UP001396334">
    <property type="component" value="Unassembled WGS sequence"/>
</dbReference>